<evidence type="ECO:0000313" key="1">
    <source>
        <dbReference type="EMBL" id="PAQ03766.1"/>
    </source>
</evidence>
<dbReference type="EMBL" id="NPKI01000007">
    <property type="protein sequence ID" value="PAQ03766.1"/>
    <property type="molecule type" value="Genomic_DNA"/>
</dbReference>
<sequence length="231" mass="25872">MGEAKRRRETAVPTVYHHTSTLRTNLIWMSGVIQVEGKSEGVFHPRLGEIKTDALARRAMKDFPPVAWFTRRIDIPNCLVASTMFGVDKKTGVKKEITLAVEQANAMAMNRLAIGFPVGDIPVIPWSEHAGYATGEGRELNETAIAAGDDPMDWYVSETPINVMKVSEFWFSPSLMKPKLRRSDGYIVDIHRMVKLCRETKGAYIPPTWMKQEQAEALARSMNVPVGNLGR</sequence>
<evidence type="ECO:0000313" key="2">
    <source>
        <dbReference type="Proteomes" id="UP000216215"/>
    </source>
</evidence>
<name>A0AB36RGZ6_9HYPH</name>
<proteinExistence type="predicted"/>
<reference evidence="2" key="1">
    <citation type="submission" date="2017-08" db="EMBL/GenBank/DDBJ databases">
        <title>Mesorhizobium wenxinae sp. nov., a novel rhizobial species isolated from root nodules of chickpea (Cicer arietinum L.).</title>
        <authorList>
            <person name="Zhang J."/>
        </authorList>
    </citation>
    <scope>NUCLEOTIDE SEQUENCE [LARGE SCALE GENOMIC DNA]</scope>
    <source>
        <strain evidence="2">USDA 3392</strain>
    </source>
</reference>
<comment type="caution">
    <text evidence="1">The sequence shown here is derived from an EMBL/GenBank/DDBJ whole genome shotgun (WGS) entry which is preliminary data.</text>
</comment>
<accession>A0AB36RGZ6</accession>
<dbReference type="AlphaFoldDB" id="A0AB36RGZ6"/>
<dbReference type="Proteomes" id="UP000216215">
    <property type="component" value="Unassembled WGS sequence"/>
</dbReference>
<keyword evidence="2" id="KW-1185">Reference proteome</keyword>
<gene>
    <name evidence="1" type="ORF">CIT25_02915</name>
</gene>
<dbReference type="RefSeq" id="WP_095483079.1">
    <property type="nucleotide sequence ID" value="NZ_CP088154.1"/>
</dbReference>
<organism evidence="1 2">
    <name type="scientific">Mesorhizobium mediterraneum</name>
    <dbReference type="NCBI Taxonomy" id="43617"/>
    <lineage>
        <taxon>Bacteria</taxon>
        <taxon>Pseudomonadati</taxon>
        <taxon>Pseudomonadota</taxon>
        <taxon>Alphaproteobacteria</taxon>
        <taxon>Hyphomicrobiales</taxon>
        <taxon>Phyllobacteriaceae</taxon>
        <taxon>Mesorhizobium</taxon>
    </lineage>
</organism>
<protein>
    <submittedName>
        <fullName evidence="1">Uncharacterized protein</fullName>
    </submittedName>
</protein>